<dbReference type="Gene3D" id="3.30.2310.20">
    <property type="entry name" value="RelE-like"/>
    <property type="match status" value="1"/>
</dbReference>
<dbReference type="STRING" id="910347.SAMN05421773_103314"/>
<organism evidence="1 2">
    <name type="scientific">Streptomyces aidingensis</name>
    <dbReference type="NCBI Taxonomy" id="910347"/>
    <lineage>
        <taxon>Bacteria</taxon>
        <taxon>Bacillati</taxon>
        <taxon>Actinomycetota</taxon>
        <taxon>Actinomycetes</taxon>
        <taxon>Kitasatosporales</taxon>
        <taxon>Streptomycetaceae</taxon>
        <taxon>Streptomyces</taxon>
    </lineage>
</organism>
<accession>A0A1I1J7Z6</accession>
<dbReference type="InterPro" id="IPR035093">
    <property type="entry name" value="RelE/ParE_toxin_dom_sf"/>
</dbReference>
<dbReference type="SUPFAM" id="SSF143011">
    <property type="entry name" value="RelE-like"/>
    <property type="match status" value="1"/>
</dbReference>
<sequence length="79" mass="9233">MATYEIRFVTEAARQRDSLPASGRKELEKALGEMKRNPFKKGKKGMDEVWYWDFGRTGQIMYLVSNRIVTVTVLRLTYV</sequence>
<evidence type="ECO:0000313" key="1">
    <source>
        <dbReference type="EMBL" id="SFC44505.1"/>
    </source>
</evidence>
<dbReference type="AlphaFoldDB" id="A0A1I1J7Z6"/>
<dbReference type="EMBL" id="FOLM01000003">
    <property type="protein sequence ID" value="SFC44505.1"/>
    <property type="molecule type" value="Genomic_DNA"/>
</dbReference>
<evidence type="ECO:0000313" key="2">
    <source>
        <dbReference type="Proteomes" id="UP000199207"/>
    </source>
</evidence>
<name>A0A1I1J7Z6_9ACTN</name>
<dbReference type="RefSeq" id="WP_093838127.1">
    <property type="nucleotide sequence ID" value="NZ_FOLM01000003.1"/>
</dbReference>
<gene>
    <name evidence="1" type="ORF">SAMN05421773_103314</name>
</gene>
<proteinExistence type="predicted"/>
<evidence type="ECO:0008006" key="3">
    <source>
        <dbReference type="Google" id="ProtNLM"/>
    </source>
</evidence>
<protein>
    <recommendedName>
        <fullName evidence="3">mRNA interferase RelE/StbE</fullName>
    </recommendedName>
</protein>
<reference evidence="1 2" key="1">
    <citation type="submission" date="2016-10" db="EMBL/GenBank/DDBJ databases">
        <authorList>
            <person name="de Groot N.N."/>
        </authorList>
    </citation>
    <scope>NUCLEOTIDE SEQUENCE [LARGE SCALE GENOMIC DNA]</scope>
    <source>
        <strain evidence="1 2">CGMCC 4.5739</strain>
    </source>
</reference>
<keyword evidence="2" id="KW-1185">Reference proteome</keyword>
<dbReference type="OrthoDB" id="5194222at2"/>
<dbReference type="Proteomes" id="UP000199207">
    <property type="component" value="Unassembled WGS sequence"/>
</dbReference>